<name>E6YGB6_BARC7</name>
<dbReference type="HOGENOM" id="CLU_3212893_0_0_5"/>
<reference evidence="2" key="1">
    <citation type="submission" date="2009-11" db="EMBL/GenBank/DDBJ databases">
        <title>Genome sequencing of Bartonella species and comparative genomics.</title>
        <authorList>
            <person name="Engel P."/>
            <person name="Salzburger W."/>
            <person name="Marius L."/>
            <person name="Chao-Chin C."/>
            <person name="Soichi M."/>
            <person name="Christa L."/>
            <person name="Alexandra C."/>
            <person name="Aurelie L."/>
            <person name="Claudine M."/>
            <person name="Stephan S.C."/>
            <person name="Christoph D."/>
        </authorList>
    </citation>
    <scope>NUCLEOTIDE SEQUENCE [LARGE SCALE GENOMIC DNA]</scope>
    <source>
        <strain evidence="2">CIP 104772 / 73</strain>
    </source>
</reference>
<accession>E6YGB6</accession>
<dbReference type="AlphaFoldDB" id="E6YGB6"/>
<protein>
    <submittedName>
        <fullName evidence="1">Uncharacterized protein</fullName>
    </submittedName>
</protein>
<proteinExistence type="predicted"/>
<reference evidence="1 2" key="2">
    <citation type="journal article" date="2011" name="PLoS Genet.">
        <title>Parallel evolution of a type IV secretion system in radiating lineages of the host-restricted bacterial pathogen Bartonella.</title>
        <authorList>
            <person name="Engel P."/>
            <person name="Salzburger W."/>
            <person name="Liesch M."/>
            <person name="Chang C.C."/>
            <person name="Maruyama S."/>
            <person name="Lanz C."/>
            <person name="Calteau A."/>
            <person name="Lajus A."/>
            <person name="Medigue C."/>
            <person name="Schuster S.C."/>
            <person name="Dehio C."/>
        </authorList>
    </citation>
    <scope>NUCLEOTIDE SEQUENCE [LARGE SCALE GENOMIC DNA]</scope>
    <source>
        <strain evidence="2">CIP 104772 / 73</strain>
    </source>
</reference>
<gene>
    <name evidence="1" type="ordered locus">BARCL_0223</name>
</gene>
<organism evidence="1 2">
    <name type="scientific">Bartonella clarridgeiae (strain CCUG 45776 / CIP 104772 / 73)</name>
    <dbReference type="NCBI Taxonomy" id="696125"/>
    <lineage>
        <taxon>Bacteria</taxon>
        <taxon>Pseudomonadati</taxon>
        <taxon>Pseudomonadota</taxon>
        <taxon>Alphaproteobacteria</taxon>
        <taxon>Hyphomicrobiales</taxon>
        <taxon>Bartonellaceae</taxon>
        <taxon>Bartonella</taxon>
    </lineage>
</organism>
<evidence type="ECO:0000313" key="1">
    <source>
        <dbReference type="EMBL" id="CBI75904.1"/>
    </source>
</evidence>
<evidence type="ECO:0000313" key="2">
    <source>
        <dbReference type="Proteomes" id="UP000009101"/>
    </source>
</evidence>
<keyword evidence="2" id="KW-1185">Reference proteome</keyword>
<dbReference type="KEGG" id="bcd:BARCL_0223"/>
<sequence>MRYLEYEYIHSLVEERLFALVMFLHFCDLKSSLKKEKNLYISIH</sequence>
<dbReference type="Proteomes" id="UP000009101">
    <property type="component" value="Chromosome"/>
</dbReference>
<dbReference type="EMBL" id="FN645454">
    <property type="protein sequence ID" value="CBI75904.1"/>
    <property type="molecule type" value="Genomic_DNA"/>
</dbReference>